<keyword evidence="4" id="KW-0378">Hydrolase</keyword>
<dbReference type="CDD" id="cd17760">
    <property type="entry name" value="MCM9"/>
    <property type="match status" value="1"/>
</dbReference>
<dbReference type="RefSeq" id="XP_038046170.1">
    <property type="nucleotide sequence ID" value="XM_038190242.1"/>
</dbReference>
<feature type="compositionally biased region" description="Basic and acidic residues" evidence="8">
    <location>
        <begin position="708"/>
        <end position="720"/>
    </location>
</feature>
<dbReference type="GeneID" id="119720540"/>
<dbReference type="GO" id="GO:0016787">
    <property type="term" value="F:hydrolase activity"/>
    <property type="evidence" value="ECO:0007669"/>
    <property type="project" value="UniProtKB-KW"/>
</dbReference>
<dbReference type="OrthoDB" id="271325at2759"/>
<dbReference type="GO" id="GO:0017116">
    <property type="term" value="F:single-stranded DNA helicase activity"/>
    <property type="evidence" value="ECO:0007669"/>
    <property type="project" value="TreeGrafter"/>
</dbReference>
<feature type="region of interest" description="Disordered" evidence="8">
    <location>
        <begin position="839"/>
        <end position="1059"/>
    </location>
</feature>
<evidence type="ECO:0000256" key="6">
    <source>
        <dbReference type="ARBA" id="ARBA00023125"/>
    </source>
</evidence>
<keyword evidence="6 7" id="KW-0238">DNA-binding</keyword>
<dbReference type="InterPro" id="IPR003593">
    <property type="entry name" value="AAA+_ATPase"/>
</dbReference>
<feature type="compositionally biased region" description="Polar residues" evidence="8">
    <location>
        <begin position="923"/>
        <end position="935"/>
    </location>
</feature>
<dbReference type="InterPro" id="IPR001208">
    <property type="entry name" value="MCM_dom"/>
</dbReference>
<name>A0A913Z5U8_PATMI</name>
<dbReference type="InterPro" id="IPR031327">
    <property type="entry name" value="MCM"/>
</dbReference>
<dbReference type="PROSITE" id="PS00847">
    <property type="entry name" value="MCM_1"/>
    <property type="match status" value="1"/>
</dbReference>
<keyword evidence="2" id="KW-0235">DNA replication</keyword>
<feature type="region of interest" description="Disordered" evidence="8">
    <location>
        <begin position="592"/>
        <end position="766"/>
    </location>
</feature>
<dbReference type="InterPro" id="IPR027417">
    <property type="entry name" value="P-loop_NTPase"/>
</dbReference>
<sequence>MYAVRLNITLDFLSSGTVIRTSMVKMLEFEKDFMCSKCRHPFSVQASFEKYYSECKPDACPNPEGCGSNKFTCLSSAGLGSPTSCRDYQEIKIQEQVQKLAVGTIPRSMWVVLEDDLVDSCKAGDDVTISGIVLRRWRPVYVDGKCDVELVLRANHIVVKNDQRGSVTVTDEMRQEFEEFWEKYKYSPFTGRNVILASLCPQVYGLYVVKLAVAMVLAGGVAYSHQSGTRTRGESHLLLVGDPGTGKSQFLKYAAKVVPRSVLTTGIGSTSAGLTVSAVRDSGEWQLEAGALVLADGGICCIDEFNSIREHDRGSIHEAMEQQTISVAKAGLVCKLNTRTTILAATNPKGQYDPNESISVNVALASPLLSRFDLVLVLLDSQNDDWDKIVSSFILDGKSPGPQGTSNDCLWSMEKMQAYLCLIKTITPTLSPDANKVLSRYYQAQRQADQRNAARTTIRLLESTVRLSQAHARLMCHDNVMVQDAVAAVSVMESTMQGAALLGGVNALHTSFPDEPEMEYRTQAELILSHLGLQDVLQTELQRLQDLDRERSLLEDPRAPDQMTIDTNITELTETTVAGRLDASVDLFSQSVAGNESSTSPKNFNDTIESTGTGKPGCSTARKTSTSSRKVFGELRGPTRTRIGDTSPSTSKAAREISESTRKNAIDSRISTRKSVEEASGSPDGTTRKTSGTKTSGSSRGPVGTERSSTEKCRERRHSEATGNVIGQKSSSKAKTGSIKIPHSEKSSSSDKSAARSRTESPLMMDEDGDVVMATLSQHSLGGPAIMESTRIDEPVDDPRKNLFTLDEDLDSLVSTPEILKESKTTEAGVSSEIRSMLSNFQRKPTEPRVIGRQSIQACQEIPPGTSKQRESTTETESRSSKNAKISKRRLSSDEETSSSAKTSHRHKSTESKRMKCDRKNQSKGSRSSCSSVEIIQSPDGVKNLDKSSATPGKIASSTMSKLSRFTFTSPTDKQDSSNDGVHQETRSRDSDPKSPPLCNRERSKGQSSKFTTEVESQGVTKSDRRNGELSKTGAGINQSLFTTGESLDQIDLDLDFGN</sequence>
<dbReference type="EnsemblMetazoa" id="XM_038190242.1">
    <property type="protein sequence ID" value="XP_038046170.1"/>
    <property type="gene ID" value="LOC119720540"/>
</dbReference>
<dbReference type="FunFam" id="3.40.50.300:FF:000671">
    <property type="entry name" value="DNA helicase MCM9 isoform X1"/>
    <property type="match status" value="1"/>
</dbReference>
<dbReference type="GO" id="GO:0042555">
    <property type="term" value="C:MCM complex"/>
    <property type="evidence" value="ECO:0007669"/>
    <property type="project" value="TreeGrafter"/>
</dbReference>
<evidence type="ECO:0000256" key="1">
    <source>
        <dbReference type="ARBA" id="ARBA00012551"/>
    </source>
</evidence>
<keyword evidence="11" id="KW-1185">Reference proteome</keyword>
<evidence type="ECO:0000259" key="9">
    <source>
        <dbReference type="PROSITE" id="PS50051"/>
    </source>
</evidence>
<dbReference type="Gene3D" id="2.40.50.140">
    <property type="entry name" value="Nucleic acid-binding proteins"/>
    <property type="match status" value="1"/>
</dbReference>
<evidence type="ECO:0000313" key="11">
    <source>
        <dbReference type="Proteomes" id="UP000887568"/>
    </source>
</evidence>
<dbReference type="OMA" id="VAYSHQS"/>
<dbReference type="PANTHER" id="PTHR11630:SF48">
    <property type="entry name" value="DNA HELICASE MCM9"/>
    <property type="match status" value="1"/>
</dbReference>
<dbReference type="InterPro" id="IPR041562">
    <property type="entry name" value="MCM_lid"/>
</dbReference>
<dbReference type="InterPro" id="IPR018525">
    <property type="entry name" value="MCM_CS"/>
</dbReference>
<feature type="compositionally biased region" description="Polar residues" evidence="8">
    <location>
        <begin position="592"/>
        <end position="613"/>
    </location>
</feature>
<dbReference type="Pfam" id="PF00493">
    <property type="entry name" value="MCM"/>
    <property type="match status" value="1"/>
</dbReference>
<dbReference type="PROSITE" id="PS50051">
    <property type="entry name" value="MCM_2"/>
    <property type="match status" value="1"/>
</dbReference>
<dbReference type="Pfam" id="PF17207">
    <property type="entry name" value="MCM_OB"/>
    <property type="match status" value="1"/>
</dbReference>
<dbReference type="AlphaFoldDB" id="A0A913Z5U8"/>
<dbReference type="Proteomes" id="UP000887568">
    <property type="component" value="Unplaced"/>
</dbReference>
<evidence type="ECO:0000256" key="3">
    <source>
        <dbReference type="ARBA" id="ARBA00022741"/>
    </source>
</evidence>
<feature type="compositionally biased region" description="Basic and acidic residues" evidence="8">
    <location>
        <begin position="973"/>
        <end position="993"/>
    </location>
</feature>
<comment type="similarity">
    <text evidence="7">Belongs to the MCM family.</text>
</comment>
<keyword evidence="4" id="KW-0347">Helicase</keyword>
<dbReference type="GO" id="GO:0005634">
    <property type="term" value="C:nucleus"/>
    <property type="evidence" value="ECO:0007669"/>
    <property type="project" value="UniProtKB-SubCell"/>
</dbReference>
<protein>
    <recommendedName>
        <fullName evidence="1">DNA helicase</fullName>
        <ecNumber evidence="1">3.6.4.12</ecNumber>
    </recommendedName>
</protein>
<dbReference type="GO" id="GO:0006260">
    <property type="term" value="P:DNA replication"/>
    <property type="evidence" value="ECO:0007669"/>
    <property type="project" value="InterPro"/>
</dbReference>
<feature type="compositionally biased region" description="Basic and acidic residues" evidence="8">
    <location>
        <begin position="868"/>
        <end position="880"/>
    </location>
</feature>
<evidence type="ECO:0000256" key="4">
    <source>
        <dbReference type="ARBA" id="ARBA00022806"/>
    </source>
</evidence>
<feature type="compositionally biased region" description="Polar residues" evidence="8">
    <location>
        <begin position="721"/>
        <end position="735"/>
    </location>
</feature>
<evidence type="ECO:0000256" key="5">
    <source>
        <dbReference type="ARBA" id="ARBA00022840"/>
    </source>
</evidence>
<feature type="compositionally biased region" description="Polar residues" evidence="8">
    <location>
        <begin position="947"/>
        <end position="972"/>
    </location>
</feature>
<feature type="compositionally biased region" description="Acidic residues" evidence="8">
    <location>
        <begin position="1049"/>
        <end position="1059"/>
    </location>
</feature>
<dbReference type="Gene3D" id="3.40.50.300">
    <property type="entry name" value="P-loop containing nucleotide triphosphate hydrolases"/>
    <property type="match status" value="1"/>
</dbReference>
<organism evidence="10 11">
    <name type="scientific">Patiria miniata</name>
    <name type="common">Bat star</name>
    <name type="synonym">Asterina miniata</name>
    <dbReference type="NCBI Taxonomy" id="46514"/>
    <lineage>
        <taxon>Eukaryota</taxon>
        <taxon>Metazoa</taxon>
        <taxon>Echinodermata</taxon>
        <taxon>Eleutherozoa</taxon>
        <taxon>Asterozoa</taxon>
        <taxon>Asteroidea</taxon>
        <taxon>Valvatacea</taxon>
        <taxon>Valvatida</taxon>
        <taxon>Asterinidae</taxon>
        <taxon>Patiria</taxon>
    </lineage>
</organism>
<feature type="compositionally biased region" description="Basic and acidic residues" evidence="8">
    <location>
        <begin position="909"/>
        <end position="921"/>
    </location>
</feature>
<evidence type="ECO:0000256" key="8">
    <source>
        <dbReference type="SAM" id="MobiDB-lite"/>
    </source>
</evidence>
<feature type="compositionally biased region" description="Low complexity" evidence="8">
    <location>
        <begin position="619"/>
        <end position="630"/>
    </location>
</feature>
<dbReference type="SUPFAM" id="SSF52540">
    <property type="entry name" value="P-loop containing nucleoside triphosphate hydrolases"/>
    <property type="match status" value="1"/>
</dbReference>
<dbReference type="SMART" id="SM00350">
    <property type="entry name" value="MCM"/>
    <property type="match status" value="1"/>
</dbReference>
<evidence type="ECO:0000256" key="7">
    <source>
        <dbReference type="RuleBase" id="RU004070"/>
    </source>
</evidence>
<keyword evidence="3 7" id="KW-0547">Nucleotide-binding</keyword>
<dbReference type="GO" id="GO:0000724">
    <property type="term" value="P:double-strand break repair via homologous recombination"/>
    <property type="evidence" value="ECO:0007669"/>
    <property type="project" value="TreeGrafter"/>
</dbReference>
<dbReference type="GO" id="GO:0005524">
    <property type="term" value="F:ATP binding"/>
    <property type="evidence" value="ECO:0007669"/>
    <property type="project" value="UniProtKB-KW"/>
</dbReference>
<dbReference type="GO" id="GO:0003697">
    <property type="term" value="F:single-stranded DNA binding"/>
    <property type="evidence" value="ECO:0007669"/>
    <property type="project" value="TreeGrafter"/>
</dbReference>
<keyword evidence="5 7" id="KW-0067">ATP-binding</keyword>
<dbReference type="PANTHER" id="PTHR11630">
    <property type="entry name" value="DNA REPLICATION LICENSING FACTOR MCM FAMILY MEMBER"/>
    <property type="match status" value="1"/>
</dbReference>
<dbReference type="Pfam" id="PF17855">
    <property type="entry name" value="MCM_lid"/>
    <property type="match status" value="1"/>
</dbReference>
<dbReference type="EC" id="3.6.4.12" evidence="1"/>
<feature type="compositionally biased region" description="Basic and acidic residues" evidence="8">
    <location>
        <begin position="742"/>
        <end position="759"/>
    </location>
</feature>
<dbReference type="SUPFAM" id="SSF50249">
    <property type="entry name" value="Nucleic acid-binding proteins"/>
    <property type="match status" value="1"/>
</dbReference>
<feature type="compositionally biased region" description="Polar residues" evidence="8">
    <location>
        <begin position="1036"/>
        <end position="1047"/>
    </location>
</feature>
<feature type="compositionally biased region" description="Polar residues" evidence="8">
    <location>
        <begin position="1006"/>
        <end position="1021"/>
    </location>
</feature>
<dbReference type="PRINTS" id="PR01657">
    <property type="entry name" value="MCMFAMILY"/>
</dbReference>
<proteinExistence type="inferred from homology"/>
<feature type="compositionally biased region" description="Basic and acidic residues" evidence="8">
    <location>
        <begin position="653"/>
        <end position="666"/>
    </location>
</feature>
<dbReference type="SMART" id="SM00382">
    <property type="entry name" value="AAA"/>
    <property type="match status" value="1"/>
</dbReference>
<dbReference type="InterPro" id="IPR033762">
    <property type="entry name" value="MCM_OB"/>
</dbReference>
<evidence type="ECO:0000256" key="2">
    <source>
        <dbReference type="ARBA" id="ARBA00022705"/>
    </source>
</evidence>
<accession>A0A913Z5U8</accession>
<feature type="compositionally biased region" description="Low complexity" evidence="8">
    <location>
        <begin position="688"/>
        <end position="701"/>
    </location>
</feature>
<dbReference type="InterPro" id="IPR012340">
    <property type="entry name" value="NA-bd_OB-fold"/>
</dbReference>
<evidence type="ECO:0000313" key="10">
    <source>
        <dbReference type="EnsemblMetazoa" id="XP_038046170.1"/>
    </source>
</evidence>
<feature type="domain" description="MCM C-terminal AAA(+) ATPase" evidence="9">
    <location>
        <begin position="191"/>
        <end position="394"/>
    </location>
</feature>
<reference evidence="10" key="1">
    <citation type="submission" date="2022-11" db="UniProtKB">
        <authorList>
            <consortium name="EnsemblMetazoa"/>
        </authorList>
    </citation>
    <scope>IDENTIFICATION</scope>
</reference>